<keyword evidence="1" id="KW-0433">Leucine-rich repeat</keyword>
<dbReference type="InterPro" id="IPR032675">
    <property type="entry name" value="LRR_dom_sf"/>
</dbReference>
<dbReference type="PANTHER" id="PTHR48051">
    <property type="match status" value="1"/>
</dbReference>
<dbReference type="InterPro" id="IPR055414">
    <property type="entry name" value="LRR_R13L4/SHOC2-like"/>
</dbReference>
<keyword evidence="2" id="KW-0677">Repeat</keyword>
<dbReference type="Pfam" id="PF23598">
    <property type="entry name" value="LRR_14"/>
    <property type="match status" value="1"/>
</dbReference>
<dbReference type="Gene3D" id="3.80.10.10">
    <property type="entry name" value="Ribonuclease Inhibitor"/>
    <property type="match status" value="2"/>
</dbReference>
<dbReference type="SMART" id="SM00369">
    <property type="entry name" value="LRR_TYP"/>
    <property type="match status" value="9"/>
</dbReference>
<dbReference type="PROSITE" id="PS51450">
    <property type="entry name" value="LRR"/>
    <property type="match status" value="5"/>
</dbReference>
<dbReference type="FunFam" id="3.80.10.10:FF:000405">
    <property type="entry name" value="Plant intracellular Ras-group-related LRR protein 4"/>
    <property type="match status" value="1"/>
</dbReference>
<dbReference type="AlphaFoldDB" id="A0A565CM05"/>
<dbReference type="Pfam" id="PF13855">
    <property type="entry name" value="LRR_8"/>
    <property type="match status" value="1"/>
</dbReference>
<dbReference type="InterPro" id="IPR001611">
    <property type="entry name" value="Leu-rich_rpt"/>
</dbReference>
<evidence type="ECO:0000256" key="5">
    <source>
        <dbReference type="SAM" id="MobiDB-lite"/>
    </source>
</evidence>
<evidence type="ECO:0000256" key="4">
    <source>
        <dbReference type="ARBA" id="ARBA00037519"/>
    </source>
</evidence>
<dbReference type="EMBL" id="CABITT030000008">
    <property type="protein sequence ID" value="VVB14627.1"/>
    <property type="molecule type" value="Genomic_DNA"/>
</dbReference>
<dbReference type="Proteomes" id="UP000489600">
    <property type="component" value="Unassembled WGS sequence"/>
</dbReference>
<feature type="domain" description="Disease resistance R13L4/SHOC-2-like LRR" evidence="6">
    <location>
        <begin position="312"/>
        <end position="425"/>
    </location>
</feature>
<proteinExistence type="inferred from homology"/>
<evidence type="ECO:0000256" key="1">
    <source>
        <dbReference type="ARBA" id="ARBA00022614"/>
    </source>
</evidence>
<comment type="function">
    <text evidence="4">Leucine-rich repeat protein that likely mediates protein interactions, possibly in the context of signal transduction.</text>
</comment>
<organism evidence="7 8">
    <name type="scientific">Arabis nemorensis</name>
    <dbReference type="NCBI Taxonomy" id="586526"/>
    <lineage>
        <taxon>Eukaryota</taxon>
        <taxon>Viridiplantae</taxon>
        <taxon>Streptophyta</taxon>
        <taxon>Embryophyta</taxon>
        <taxon>Tracheophyta</taxon>
        <taxon>Spermatophyta</taxon>
        <taxon>Magnoliopsida</taxon>
        <taxon>eudicotyledons</taxon>
        <taxon>Gunneridae</taxon>
        <taxon>Pentapetalae</taxon>
        <taxon>rosids</taxon>
        <taxon>malvids</taxon>
        <taxon>Brassicales</taxon>
        <taxon>Brassicaceae</taxon>
        <taxon>Arabideae</taxon>
        <taxon>Arabis</taxon>
    </lineage>
</organism>
<accession>A0A565CM05</accession>
<name>A0A565CM05_9BRAS</name>
<dbReference type="GO" id="GO:0005737">
    <property type="term" value="C:cytoplasm"/>
    <property type="evidence" value="ECO:0007669"/>
    <property type="project" value="TreeGrafter"/>
</dbReference>
<evidence type="ECO:0000313" key="8">
    <source>
        <dbReference type="Proteomes" id="UP000489600"/>
    </source>
</evidence>
<keyword evidence="8" id="KW-1185">Reference proteome</keyword>
<evidence type="ECO:0000256" key="3">
    <source>
        <dbReference type="ARBA" id="ARBA00023786"/>
    </source>
</evidence>
<comment type="caution">
    <text evidence="7">The sequence shown here is derived from an EMBL/GenBank/DDBJ whole genome shotgun (WGS) entry which is preliminary data.</text>
</comment>
<comment type="similarity">
    <text evidence="3">Belongs to the SHOC2 family.</text>
</comment>
<dbReference type="Pfam" id="PF00560">
    <property type="entry name" value="LRR_1"/>
    <property type="match status" value="1"/>
</dbReference>
<reference evidence="7" key="1">
    <citation type="submission" date="2019-07" db="EMBL/GenBank/DDBJ databases">
        <authorList>
            <person name="Dittberner H."/>
        </authorList>
    </citation>
    <scope>NUCLEOTIDE SEQUENCE [LARGE SCALE GENOMIC DNA]</scope>
</reference>
<sequence length="540" mass="60164">MDKHLDSRNQVVEEIMRIHKSLPSRPEIDDVEAATSLIQNVEKDVFARLEAIDKQVKTSDVPQELFDVLQEMRKGLVFYQSKEQKREATKMLDLESAHLVFDELIQRAFRCIASPSPSSSNGSTDMPRTEPEPASTPVVSFVSPASLYFSDQTPVKSKEMFTRDDTFVTTKAKSSLYSDGLLAPRKPQISDSTLKVTGNDGEKLSLIKLASLIEVSAKKATQELNLQHKLMDQLEWLPDSIGKLSSLVRLDLSENCIMVLPAAIGGLLSLTRLDLHSNRIGQLPESIGDLINLVNLNLSGNQLSSLPSAVSRLINLEELDLSSNSLSVLPESIGSLVSLKKLDVETNNIEEIPHSISGCSSLKELRADYNRLKALPEAVGKITTLEILTVRYNNIRQLPTTMSSMANLKELDVSFNELESVPESLCYATTLVKLNIGNNFANLRSLPGLIGNLEKLEELDMSNNQIRFLPYSFKTLSQLRVLCTEQNPLEELPRDITEKGAQAVVQYMNDLVEARNTKSQRIRPKKSWVNSICFFCKSTN</sequence>
<evidence type="ECO:0000313" key="7">
    <source>
        <dbReference type="EMBL" id="VVB14627.1"/>
    </source>
</evidence>
<dbReference type="InterPro" id="IPR050216">
    <property type="entry name" value="LRR_domain-containing"/>
</dbReference>
<dbReference type="SUPFAM" id="SSF52058">
    <property type="entry name" value="L domain-like"/>
    <property type="match status" value="1"/>
</dbReference>
<dbReference type="OrthoDB" id="1668230at2759"/>
<dbReference type="SMART" id="SM00365">
    <property type="entry name" value="LRR_SD22"/>
    <property type="match status" value="5"/>
</dbReference>
<dbReference type="SMART" id="SM00364">
    <property type="entry name" value="LRR_BAC"/>
    <property type="match status" value="10"/>
</dbReference>
<evidence type="ECO:0000259" key="6">
    <source>
        <dbReference type="Pfam" id="PF23598"/>
    </source>
</evidence>
<gene>
    <name evidence="7" type="ORF">ANE_LOCUS25071</name>
</gene>
<dbReference type="PRINTS" id="PR00019">
    <property type="entry name" value="LEURICHRPT"/>
</dbReference>
<protein>
    <recommendedName>
        <fullName evidence="6">Disease resistance R13L4/SHOC-2-like LRR domain-containing protein</fullName>
    </recommendedName>
</protein>
<dbReference type="InterPro" id="IPR003591">
    <property type="entry name" value="Leu-rich_rpt_typical-subtyp"/>
</dbReference>
<feature type="region of interest" description="Disordered" evidence="5">
    <location>
        <begin position="115"/>
        <end position="137"/>
    </location>
</feature>
<dbReference type="PANTHER" id="PTHR48051:SF1">
    <property type="entry name" value="RAS SUPPRESSOR PROTEIN 1"/>
    <property type="match status" value="1"/>
</dbReference>
<evidence type="ECO:0000256" key="2">
    <source>
        <dbReference type="ARBA" id="ARBA00022737"/>
    </source>
</evidence>